<dbReference type="GO" id="GO:0000731">
    <property type="term" value="P:DNA synthesis involved in DNA repair"/>
    <property type="evidence" value="ECO:0007669"/>
    <property type="project" value="TreeGrafter"/>
</dbReference>
<dbReference type="Proteomes" id="UP000433309">
    <property type="component" value="Unassembled WGS sequence"/>
</dbReference>
<feature type="coiled-coil region" evidence="1">
    <location>
        <begin position="492"/>
        <end position="519"/>
    </location>
</feature>
<feature type="coiled-coil region" evidence="1">
    <location>
        <begin position="237"/>
        <end position="264"/>
    </location>
</feature>
<dbReference type="AlphaFoldDB" id="A0A6I2LE25"/>
<dbReference type="RefSeq" id="WP_154383377.1">
    <property type="nucleotide sequence ID" value="NZ_WKJK01000029.1"/>
</dbReference>
<gene>
    <name evidence="3" type="ORF">GJ699_31470</name>
</gene>
<evidence type="ECO:0000256" key="1">
    <source>
        <dbReference type="SAM" id="Coils"/>
    </source>
</evidence>
<comment type="caution">
    <text evidence="3">The sequence shown here is derived from an EMBL/GenBank/DDBJ whole genome shotgun (WGS) entry which is preliminary data.</text>
</comment>
<feature type="domain" description="RecF/RecN/SMC N-terminal" evidence="2">
    <location>
        <begin position="85"/>
        <end position="707"/>
    </location>
</feature>
<keyword evidence="1" id="KW-0175">Coiled coil</keyword>
<reference evidence="3 4" key="1">
    <citation type="submission" date="2019-11" db="EMBL/GenBank/DDBJ databases">
        <title>Novel species isolated from a subtropical stream in China.</title>
        <authorList>
            <person name="Lu H."/>
        </authorList>
    </citation>
    <scope>NUCLEOTIDE SEQUENCE [LARGE SCALE GENOMIC DNA]</scope>
    <source>
        <strain evidence="3 4">FT80W</strain>
    </source>
</reference>
<dbReference type="PANTHER" id="PTHR32182:SF22">
    <property type="entry name" value="ATP-DEPENDENT ENDONUCLEASE, OLD FAMILY-RELATED"/>
    <property type="match status" value="1"/>
</dbReference>
<evidence type="ECO:0000259" key="2">
    <source>
        <dbReference type="Pfam" id="PF02463"/>
    </source>
</evidence>
<keyword evidence="4" id="KW-1185">Reference proteome</keyword>
<protein>
    <submittedName>
        <fullName evidence="3">AAA family ATPase</fullName>
    </submittedName>
</protein>
<evidence type="ECO:0000313" key="3">
    <source>
        <dbReference type="EMBL" id="MRW94499.1"/>
    </source>
</evidence>
<sequence length="947" mass="107060">MSQYLLSFAKENLTGKSDAYLALLWCMYKGRQDKGRYSDHVKLHLTSANNDLVTTNYQRIAARFKRILDARPELDWIAPAGLRPLATLQVKNFRGFGAFGPDDKGALLRFSKIKNIFYAPNGGGKSSLCEALEYGTTGHIKEADRRKTKVKQYITRGTNKVELTLIGTDRKRVPANLTWSSCFIDRNRLQEFSLLGSKDTNSAEGDVIAALFGLEEFQEVISRFVKPENFNLTSHRKQSQSVAVQALDANIKALREQWRHHRENVAVFNNDVCVRLGLETHQQFAVRARLSRLTRLAELKLRNAERLKVATLPFCAPLSQITRTMRIACRLLVRKDKVDQALLQNVVAVNYRAVYQALQAIERNGVAEHCPACSTPLDRVAENPFEKARRELATLGALDQLKTSRQRIEERMARLIVAIGNAIAAVDTNARLGIPCPLALGMLRASHADFHTATDRLEAATHVLTKFTELLANDQAEIEAYLNFCQLKHDAVTQSDVQVKRLENEAELLKHQVEDLRGLFDKKRTSLAALEEVSRQLAGLALQRAAMKGNDADIVRFNDLIEQLQLEYGNLYRDLMGYKFKLEKARIAGIEVKAAEYYKAINHHDDDHERIDALSFEKSGENYRIKITNADGSIMDAFSVLSEGHLRALGLSLLLAMAEKNKFPLIVFDDVVNAIDSDHRSNIIDLFFADEYLRLTQMIITTHDRLFWERFCIIADRHPQSVQHTSSVLSYTNQGIVIVDHAGGFQEKVHRALAVYDIRQALIYCRIWFESMVLEYCIDNAVSVTAKFQKSALKKSNYLQLSLEKTFALVEPHIAYDPVHFDLIKQDLVNWSGQNQEHHAFDEASLNFVHSKTSKEVVKIYDAIRLFECQLFPQKKHDACTKLLADLGQKIANCAAKISQLSQAPADVQQEHQQRLEALQRREAEVNQERAYVGVCLATLAAQSGAA</sequence>
<dbReference type="PANTHER" id="PTHR32182">
    <property type="entry name" value="DNA REPLICATION AND REPAIR PROTEIN RECF"/>
    <property type="match status" value="1"/>
</dbReference>
<evidence type="ECO:0000313" key="4">
    <source>
        <dbReference type="Proteomes" id="UP000433309"/>
    </source>
</evidence>
<dbReference type="Pfam" id="PF02463">
    <property type="entry name" value="SMC_N"/>
    <property type="match status" value="1"/>
</dbReference>
<organism evidence="3 4">
    <name type="scientific">Duganella guangzhouensis</name>
    <dbReference type="NCBI Taxonomy" id="2666084"/>
    <lineage>
        <taxon>Bacteria</taxon>
        <taxon>Pseudomonadati</taxon>
        <taxon>Pseudomonadota</taxon>
        <taxon>Betaproteobacteria</taxon>
        <taxon>Burkholderiales</taxon>
        <taxon>Oxalobacteraceae</taxon>
        <taxon>Telluria group</taxon>
        <taxon>Duganella</taxon>
    </lineage>
</organism>
<dbReference type="SUPFAM" id="SSF52540">
    <property type="entry name" value="P-loop containing nucleoside triphosphate hydrolases"/>
    <property type="match status" value="1"/>
</dbReference>
<dbReference type="GO" id="GO:0006302">
    <property type="term" value="P:double-strand break repair"/>
    <property type="evidence" value="ECO:0007669"/>
    <property type="project" value="TreeGrafter"/>
</dbReference>
<dbReference type="Gene3D" id="3.40.50.300">
    <property type="entry name" value="P-loop containing nucleotide triphosphate hydrolases"/>
    <property type="match status" value="2"/>
</dbReference>
<dbReference type="EMBL" id="WKJK01000029">
    <property type="protein sequence ID" value="MRW94499.1"/>
    <property type="molecule type" value="Genomic_DNA"/>
</dbReference>
<dbReference type="InterPro" id="IPR027417">
    <property type="entry name" value="P-loop_NTPase"/>
</dbReference>
<accession>A0A6I2LE25</accession>
<proteinExistence type="predicted"/>
<dbReference type="InterPro" id="IPR003395">
    <property type="entry name" value="RecF/RecN/SMC_N"/>
</dbReference>
<name>A0A6I2LE25_9BURK</name>